<keyword evidence="5" id="KW-1185">Reference proteome</keyword>
<proteinExistence type="predicted"/>
<dbReference type="SUPFAM" id="SSF56925">
    <property type="entry name" value="OMPA-like"/>
    <property type="match status" value="1"/>
</dbReference>
<dbReference type="Pfam" id="PF13505">
    <property type="entry name" value="OMP_b-brl"/>
    <property type="match status" value="1"/>
</dbReference>
<evidence type="ECO:0000313" key="5">
    <source>
        <dbReference type="Proteomes" id="UP000811255"/>
    </source>
</evidence>
<sequence length="189" mass="19886">MNTKLFVAAVAFAAVVATPANANSVSGPRVEAVIGWDSVSLESQGDDSASGMAYGFGAGYDLAVGGRSAIGIDVEGTNSTSGWNYREDGVRSSLDLTRDLYVGARFTTQVAQDVALYAKVGYTNLGLKLRDKEGNTTTTTTAHADGVRGALGAQYQLNGGAYLGAEYRYSNYEANISRNQVVGTLGWRF</sequence>
<dbReference type="RefSeq" id="WP_214537433.1">
    <property type="nucleotide sequence ID" value="NZ_JAHFVK010000002.1"/>
</dbReference>
<dbReference type="InterPro" id="IPR027385">
    <property type="entry name" value="Beta-barrel_OMP"/>
</dbReference>
<feature type="domain" description="Outer membrane protein beta-barrel" evidence="3">
    <location>
        <begin position="9"/>
        <end position="189"/>
    </location>
</feature>
<reference evidence="4 5" key="1">
    <citation type="submission" date="2021-05" db="EMBL/GenBank/DDBJ databases">
        <title>Croceibacterium sp. LX-88 genome sequence.</title>
        <authorList>
            <person name="Luo X."/>
        </authorList>
    </citation>
    <scope>NUCLEOTIDE SEQUENCE [LARGE SCALE GENOMIC DNA]</scope>
    <source>
        <strain evidence="4 5">LX-88</strain>
    </source>
</reference>
<dbReference type="Proteomes" id="UP000811255">
    <property type="component" value="Unassembled WGS sequence"/>
</dbReference>
<accession>A0ABS5W7N7</accession>
<evidence type="ECO:0000256" key="2">
    <source>
        <dbReference type="SAM" id="SignalP"/>
    </source>
</evidence>
<evidence type="ECO:0000256" key="1">
    <source>
        <dbReference type="ARBA" id="ARBA00022729"/>
    </source>
</evidence>
<gene>
    <name evidence="4" type="ORF">KK137_15585</name>
</gene>
<evidence type="ECO:0000313" key="4">
    <source>
        <dbReference type="EMBL" id="MBT2135760.1"/>
    </source>
</evidence>
<feature type="signal peptide" evidence="2">
    <location>
        <begin position="1"/>
        <end position="22"/>
    </location>
</feature>
<feature type="chain" id="PRO_5045324382" evidence="2">
    <location>
        <begin position="23"/>
        <end position="189"/>
    </location>
</feature>
<evidence type="ECO:0000259" key="3">
    <source>
        <dbReference type="Pfam" id="PF13505"/>
    </source>
</evidence>
<organism evidence="4 5">
    <name type="scientific">Croceibacterium selenioxidans</name>
    <dbReference type="NCBI Taxonomy" id="2838833"/>
    <lineage>
        <taxon>Bacteria</taxon>
        <taxon>Pseudomonadati</taxon>
        <taxon>Pseudomonadota</taxon>
        <taxon>Alphaproteobacteria</taxon>
        <taxon>Sphingomonadales</taxon>
        <taxon>Erythrobacteraceae</taxon>
        <taxon>Croceibacterium</taxon>
    </lineage>
</organism>
<dbReference type="EMBL" id="JAHFVK010000002">
    <property type="protein sequence ID" value="MBT2135760.1"/>
    <property type="molecule type" value="Genomic_DNA"/>
</dbReference>
<dbReference type="InterPro" id="IPR011250">
    <property type="entry name" value="OMP/PagP_B-barrel"/>
</dbReference>
<keyword evidence="1 2" id="KW-0732">Signal</keyword>
<dbReference type="Gene3D" id="2.40.160.20">
    <property type="match status" value="1"/>
</dbReference>
<name>A0ABS5W7N7_9SPHN</name>
<protein>
    <submittedName>
        <fullName evidence="4">Outer membrane beta-barrel protein</fullName>
    </submittedName>
</protein>
<comment type="caution">
    <text evidence="4">The sequence shown here is derived from an EMBL/GenBank/DDBJ whole genome shotgun (WGS) entry which is preliminary data.</text>
</comment>